<accession>A0A447U321</accession>
<feature type="region of interest" description="Disordered" evidence="1">
    <location>
        <begin position="53"/>
        <end position="80"/>
    </location>
</feature>
<evidence type="ECO:0000313" key="3">
    <source>
        <dbReference type="Proteomes" id="UP000269208"/>
    </source>
</evidence>
<feature type="compositionally biased region" description="Basic residues" evidence="1">
    <location>
        <begin position="62"/>
        <end position="74"/>
    </location>
</feature>
<dbReference type="AlphaFoldDB" id="A0A447U321"/>
<proteinExistence type="predicted"/>
<dbReference type="Pfam" id="PF10735">
    <property type="entry name" value="DUF2526"/>
    <property type="match status" value="1"/>
</dbReference>
<name>A0A447U321_SALET</name>
<dbReference type="EMBL" id="LR134190">
    <property type="protein sequence ID" value="VEB59382.1"/>
    <property type="molecule type" value="Genomic_DNA"/>
</dbReference>
<evidence type="ECO:0000313" key="2">
    <source>
        <dbReference type="EMBL" id="VEB59382.1"/>
    </source>
</evidence>
<organism evidence="2 3">
    <name type="scientific">Salmonella enterica I</name>
    <dbReference type="NCBI Taxonomy" id="59201"/>
    <lineage>
        <taxon>Bacteria</taxon>
        <taxon>Pseudomonadati</taxon>
        <taxon>Pseudomonadota</taxon>
        <taxon>Gammaproteobacteria</taxon>
        <taxon>Enterobacterales</taxon>
        <taxon>Enterobacteriaceae</taxon>
        <taxon>Salmonella</taxon>
    </lineage>
</organism>
<reference evidence="2 3" key="1">
    <citation type="submission" date="2018-12" db="EMBL/GenBank/DDBJ databases">
        <authorList>
            <consortium name="Pathogen Informatics"/>
        </authorList>
    </citation>
    <scope>NUCLEOTIDE SEQUENCE [LARGE SCALE GENOMIC DNA]</scope>
    <source>
        <strain evidence="2 3">NCTC6754</strain>
    </source>
</reference>
<gene>
    <name evidence="2" type="primary">SBOV16031</name>
    <name evidence="2" type="ORF">NCTC6754_05893</name>
</gene>
<dbReference type="InterPro" id="IPR019671">
    <property type="entry name" value="DUF2526"/>
</dbReference>
<protein>
    <submittedName>
        <fullName evidence="2">Putative cytoplasmic protein</fullName>
    </submittedName>
</protein>
<sequence length="80" mass="9083">MSHLEEVSARVDAAIAESVIAHMNELLIALSDDAELRREDRYVQQPAFTHGYRASRQAISRRSGRAPRAAHQRRHDPVTH</sequence>
<dbReference type="Proteomes" id="UP000269208">
    <property type="component" value="Chromosome"/>
</dbReference>
<evidence type="ECO:0000256" key="1">
    <source>
        <dbReference type="SAM" id="MobiDB-lite"/>
    </source>
</evidence>